<proteinExistence type="predicted"/>
<dbReference type="EMBL" id="BLXT01007055">
    <property type="protein sequence ID" value="GFO36365.1"/>
    <property type="molecule type" value="Genomic_DNA"/>
</dbReference>
<organism evidence="1 2">
    <name type="scientific">Plakobranchus ocellatus</name>
    <dbReference type="NCBI Taxonomy" id="259542"/>
    <lineage>
        <taxon>Eukaryota</taxon>
        <taxon>Metazoa</taxon>
        <taxon>Spiralia</taxon>
        <taxon>Lophotrochozoa</taxon>
        <taxon>Mollusca</taxon>
        <taxon>Gastropoda</taxon>
        <taxon>Heterobranchia</taxon>
        <taxon>Euthyneura</taxon>
        <taxon>Panpulmonata</taxon>
        <taxon>Sacoglossa</taxon>
        <taxon>Placobranchoidea</taxon>
        <taxon>Plakobranchidae</taxon>
        <taxon>Plakobranchus</taxon>
    </lineage>
</organism>
<dbReference type="AlphaFoldDB" id="A0AAV4CX62"/>
<protein>
    <submittedName>
        <fullName evidence="1">Uncharacterized protein</fullName>
    </submittedName>
</protein>
<dbReference type="Proteomes" id="UP000735302">
    <property type="component" value="Unassembled WGS sequence"/>
</dbReference>
<sequence>MQGSKKRASEVFKVWTKKKEKSLPKDQVDFFSKASPPQGNLRLHRPRLEPARVPTNLRVDLLFSVPPTLFIVGSSPATAALA</sequence>
<name>A0AAV4CX62_9GAST</name>
<accession>A0AAV4CX62</accession>
<gene>
    <name evidence="1" type="ORF">PoB_006287000</name>
</gene>
<evidence type="ECO:0000313" key="2">
    <source>
        <dbReference type="Proteomes" id="UP000735302"/>
    </source>
</evidence>
<comment type="caution">
    <text evidence="1">The sequence shown here is derived from an EMBL/GenBank/DDBJ whole genome shotgun (WGS) entry which is preliminary data.</text>
</comment>
<keyword evidence="2" id="KW-1185">Reference proteome</keyword>
<evidence type="ECO:0000313" key="1">
    <source>
        <dbReference type="EMBL" id="GFO36365.1"/>
    </source>
</evidence>
<reference evidence="1 2" key="1">
    <citation type="journal article" date="2021" name="Elife">
        <title>Chloroplast acquisition without the gene transfer in kleptoplastic sea slugs, Plakobranchus ocellatus.</title>
        <authorList>
            <person name="Maeda T."/>
            <person name="Takahashi S."/>
            <person name="Yoshida T."/>
            <person name="Shimamura S."/>
            <person name="Takaki Y."/>
            <person name="Nagai Y."/>
            <person name="Toyoda A."/>
            <person name="Suzuki Y."/>
            <person name="Arimoto A."/>
            <person name="Ishii H."/>
            <person name="Satoh N."/>
            <person name="Nishiyama T."/>
            <person name="Hasebe M."/>
            <person name="Maruyama T."/>
            <person name="Minagawa J."/>
            <person name="Obokata J."/>
            <person name="Shigenobu S."/>
        </authorList>
    </citation>
    <scope>NUCLEOTIDE SEQUENCE [LARGE SCALE GENOMIC DNA]</scope>
</reference>